<evidence type="ECO:0000313" key="2">
    <source>
        <dbReference type="Proteomes" id="UP001177021"/>
    </source>
</evidence>
<accession>A0ACB0L5E8</accession>
<comment type="caution">
    <text evidence="1">The sequence shown here is derived from an EMBL/GenBank/DDBJ whole genome shotgun (WGS) entry which is preliminary data.</text>
</comment>
<dbReference type="EMBL" id="CASHSV030000409">
    <property type="protein sequence ID" value="CAJ2664356.1"/>
    <property type="molecule type" value="Genomic_DNA"/>
</dbReference>
<evidence type="ECO:0000313" key="1">
    <source>
        <dbReference type="EMBL" id="CAJ2664356.1"/>
    </source>
</evidence>
<dbReference type="Proteomes" id="UP001177021">
    <property type="component" value="Unassembled WGS sequence"/>
</dbReference>
<reference evidence="1" key="1">
    <citation type="submission" date="2023-10" db="EMBL/GenBank/DDBJ databases">
        <authorList>
            <person name="Rodriguez Cubillos JULIANA M."/>
            <person name="De Vega J."/>
        </authorList>
    </citation>
    <scope>NUCLEOTIDE SEQUENCE</scope>
</reference>
<proteinExistence type="predicted"/>
<sequence length="178" mass="19579">MFNLRIHGIFVIACWTLILFEEMVGGSPLNNHVSVVETSTTGSICGYASEGTHLELKCPDGKVFSRVEFASYGDPSGKCGSFQKGKWHASDSLYETQDVCIGKQLCFFDVSSQEFNVKLDGIGRLAVQLQCDLYDPKISPKERVDKLRDEYEEPVDPTGPGEGLPYYGFGAPPPSVEL</sequence>
<name>A0ACB0L5E8_TRIPR</name>
<organism evidence="1 2">
    <name type="scientific">Trifolium pratense</name>
    <name type="common">Red clover</name>
    <dbReference type="NCBI Taxonomy" id="57577"/>
    <lineage>
        <taxon>Eukaryota</taxon>
        <taxon>Viridiplantae</taxon>
        <taxon>Streptophyta</taxon>
        <taxon>Embryophyta</taxon>
        <taxon>Tracheophyta</taxon>
        <taxon>Spermatophyta</taxon>
        <taxon>Magnoliopsida</taxon>
        <taxon>eudicotyledons</taxon>
        <taxon>Gunneridae</taxon>
        <taxon>Pentapetalae</taxon>
        <taxon>rosids</taxon>
        <taxon>fabids</taxon>
        <taxon>Fabales</taxon>
        <taxon>Fabaceae</taxon>
        <taxon>Papilionoideae</taxon>
        <taxon>50 kb inversion clade</taxon>
        <taxon>NPAAA clade</taxon>
        <taxon>Hologalegina</taxon>
        <taxon>IRL clade</taxon>
        <taxon>Trifolieae</taxon>
        <taxon>Trifolium</taxon>
    </lineage>
</organism>
<keyword evidence="2" id="KW-1185">Reference proteome</keyword>
<gene>
    <name evidence="1" type="ORF">MILVUS5_LOCUS29587</name>
</gene>
<protein>
    <submittedName>
        <fullName evidence="1">Uncharacterized protein</fullName>
    </submittedName>
</protein>